<keyword evidence="1" id="KW-0547">Nucleotide-binding</keyword>
<keyword evidence="1" id="KW-0378">Hydrolase</keyword>
<accession>A0A2I1HNC6</accession>
<evidence type="ECO:0000313" key="4">
    <source>
        <dbReference type="Proteomes" id="UP000234323"/>
    </source>
</evidence>
<dbReference type="Proteomes" id="UP000234323">
    <property type="component" value="Unassembled WGS sequence"/>
</dbReference>
<dbReference type="InterPro" id="IPR010285">
    <property type="entry name" value="DNA_helicase_pif1-like_DEAD"/>
</dbReference>
<dbReference type="PANTHER" id="PTHR47642">
    <property type="entry name" value="ATP-DEPENDENT DNA HELICASE"/>
    <property type="match status" value="1"/>
</dbReference>
<dbReference type="GO" id="GO:0043139">
    <property type="term" value="F:5'-3' DNA helicase activity"/>
    <property type="evidence" value="ECO:0007669"/>
    <property type="project" value="UniProtKB-EC"/>
</dbReference>
<dbReference type="GO" id="GO:0006281">
    <property type="term" value="P:DNA repair"/>
    <property type="evidence" value="ECO:0007669"/>
    <property type="project" value="UniProtKB-KW"/>
</dbReference>
<dbReference type="EMBL" id="LLXI01004216">
    <property type="protein sequence ID" value="PKY60388.1"/>
    <property type="molecule type" value="Genomic_DNA"/>
</dbReference>
<dbReference type="InterPro" id="IPR051055">
    <property type="entry name" value="PIF1_helicase"/>
</dbReference>
<dbReference type="EC" id="5.6.2.3" evidence="1"/>
<comment type="caution">
    <text evidence="3">The sequence shown here is derived from an EMBL/GenBank/DDBJ whole genome shotgun (WGS) entry which is preliminary data.</text>
</comment>
<comment type="similarity">
    <text evidence="1">Belongs to the helicase family.</text>
</comment>
<keyword evidence="1" id="KW-0067">ATP-binding</keyword>
<dbReference type="PANTHER" id="PTHR47642:SF5">
    <property type="entry name" value="ATP-DEPENDENT DNA HELICASE"/>
    <property type="match status" value="1"/>
</dbReference>
<dbReference type="GO" id="GO:0006310">
    <property type="term" value="P:DNA recombination"/>
    <property type="evidence" value="ECO:0007669"/>
    <property type="project" value="UniProtKB-KW"/>
</dbReference>
<feature type="non-terminal residue" evidence="3">
    <location>
        <position position="1"/>
    </location>
</feature>
<keyword evidence="1" id="KW-0347">Helicase</keyword>
<comment type="cofactor">
    <cofactor evidence="1">
        <name>Mg(2+)</name>
        <dbReference type="ChEBI" id="CHEBI:18420"/>
    </cofactor>
</comment>
<keyword evidence="1" id="KW-0234">DNA repair</keyword>
<dbReference type="Gene3D" id="3.40.50.300">
    <property type="entry name" value="P-loop containing nucleotide triphosphate hydrolases"/>
    <property type="match status" value="1"/>
</dbReference>
<dbReference type="SUPFAM" id="SSF52540">
    <property type="entry name" value="P-loop containing nucleoside triphosphate hydrolases"/>
    <property type="match status" value="1"/>
</dbReference>
<evidence type="ECO:0000259" key="2">
    <source>
        <dbReference type="Pfam" id="PF05970"/>
    </source>
</evidence>
<dbReference type="AlphaFoldDB" id="A0A2I1HNC6"/>
<evidence type="ECO:0000256" key="1">
    <source>
        <dbReference type="RuleBase" id="RU363044"/>
    </source>
</evidence>
<keyword evidence="4" id="KW-1185">Reference proteome</keyword>
<reference evidence="3 4" key="1">
    <citation type="submission" date="2015-10" db="EMBL/GenBank/DDBJ databases">
        <title>Genome analyses suggest a sexual origin of heterokaryosis in a supposedly ancient asexual fungus.</title>
        <authorList>
            <person name="Ropars J."/>
            <person name="Sedzielewska K."/>
            <person name="Noel J."/>
            <person name="Charron P."/>
            <person name="Farinelli L."/>
            <person name="Marton T."/>
            <person name="Kruger M."/>
            <person name="Pelin A."/>
            <person name="Brachmann A."/>
            <person name="Corradi N."/>
        </authorList>
    </citation>
    <scope>NUCLEOTIDE SEQUENCE [LARGE SCALE GENOMIC DNA]</scope>
    <source>
        <strain evidence="3 4">A4</strain>
    </source>
</reference>
<evidence type="ECO:0000313" key="3">
    <source>
        <dbReference type="EMBL" id="PKY60388.1"/>
    </source>
</evidence>
<name>A0A2I1HNC6_9GLOM</name>
<dbReference type="Pfam" id="PF05970">
    <property type="entry name" value="PIF1"/>
    <property type="match status" value="1"/>
</dbReference>
<comment type="catalytic activity">
    <reaction evidence="1">
        <text>ATP + H2O = ADP + phosphate + H(+)</text>
        <dbReference type="Rhea" id="RHEA:13065"/>
        <dbReference type="ChEBI" id="CHEBI:15377"/>
        <dbReference type="ChEBI" id="CHEBI:15378"/>
        <dbReference type="ChEBI" id="CHEBI:30616"/>
        <dbReference type="ChEBI" id="CHEBI:43474"/>
        <dbReference type="ChEBI" id="CHEBI:456216"/>
        <dbReference type="EC" id="5.6.2.3"/>
    </reaction>
</comment>
<organism evidence="3 4">
    <name type="scientific">Rhizophagus irregularis</name>
    <dbReference type="NCBI Taxonomy" id="588596"/>
    <lineage>
        <taxon>Eukaryota</taxon>
        <taxon>Fungi</taxon>
        <taxon>Fungi incertae sedis</taxon>
        <taxon>Mucoromycota</taxon>
        <taxon>Glomeromycotina</taxon>
        <taxon>Glomeromycetes</taxon>
        <taxon>Glomerales</taxon>
        <taxon>Glomeraceae</taxon>
        <taxon>Rhizophagus</taxon>
    </lineage>
</organism>
<sequence length="88" mass="9646">FITGSAGTGKSYVINMITRMLTQSSHFFLFLAPTGVAAQNVGGFTIHSALHITSTHRSFLTRAYVNNELRASLKRITTIIIEEISMVS</sequence>
<dbReference type="GO" id="GO:0016887">
    <property type="term" value="F:ATP hydrolysis activity"/>
    <property type="evidence" value="ECO:0007669"/>
    <property type="project" value="RHEA"/>
</dbReference>
<proteinExistence type="inferred from homology"/>
<keyword evidence="1" id="KW-0233">DNA recombination</keyword>
<keyword evidence="1" id="KW-0227">DNA damage</keyword>
<dbReference type="GO" id="GO:0005524">
    <property type="term" value="F:ATP binding"/>
    <property type="evidence" value="ECO:0007669"/>
    <property type="project" value="UniProtKB-KW"/>
</dbReference>
<feature type="non-terminal residue" evidence="3">
    <location>
        <position position="88"/>
    </location>
</feature>
<dbReference type="InterPro" id="IPR027417">
    <property type="entry name" value="P-loop_NTPase"/>
</dbReference>
<protein>
    <recommendedName>
        <fullName evidence="1">ATP-dependent DNA helicase</fullName>
        <ecNumber evidence="1">5.6.2.3</ecNumber>
    </recommendedName>
</protein>
<dbReference type="GO" id="GO:0000723">
    <property type="term" value="P:telomere maintenance"/>
    <property type="evidence" value="ECO:0007669"/>
    <property type="project" value="InterPro"/>
</dbReference>
<gene>
    <name evidence="3" type="ORF">RhiirA4_303633</name>
</gene>
<feature type="domain" description="DNA helicase Pif1-like DEAD-box helicase" evidence="2">
    <location>
        <begin position="1"/>
        <end position="87"/>
    </location>
</feature>